<dbReference type="EMBL" id="CP036262">
    <property type="protein sequence ID" value="QDS91451.1"/>
    <property type="molecule type" value="Genomic_DNA"/>
</dbReference>
<evidence type="ECO:0000313" key="2">
    <source>
        <dbReference type="EMBL" id="QDS91451.1"/>
    </source>
</evidence>
<dbReference type="SUPFAM" id="SSF49464">
    <property type="entry name" value="Carboxypeptidase regulatory domain-like"/>
    <property type="match status" value="1"/>
</dbReference>
<evidence type="ECO:0000256" key="1">
    <source>
        <dbReference type="SAM" id="SignalP"/>
    </source>
</evidence>
<name>A0A517M9F1_9BACT</name>
<evidence type="ECO:0008006" key="4">
    <source>
        <dbReference type="Google" id="ProtNLM"/>
    </source>
</evidence>
<proteinExistence type="predicted"/>
<dbReference type="KEGG" id="rml:FF011L_01810"/>
<reference evidence="2 3" key="1">
    <citation type="submission" date="2019-02" db="EMBL/GenBank/DDBJ databases">
        <title>Deep-cultivation of Planctomycetes and their phenomic and genomic characterization uncovers novel biology.</title>
        <authorList>
            <person name="Wiegand S."/>
            <person name="Jogler M."/>
            <person name="Boedeker C."/>
            <person name="Pinto D."/>
            <person name="Vollmers J."/>
            <person name="Rivas-Marin E."/>
            <person name="Kohn T."/>
            <person name="Peeters S.H."/>
            <person name="Heuer A."/>
            <person name="Rast P."/>
            <person name="Oberbeckmann S."/>
            <person name="Bunk B."/>
            <person name="Jeske O."/>
            <person name="Meyerdierks A."/>
            <person name="Storesund J.E."/>
            <person name="Kallscheuer N."/>
            <person name="Luecker S."/>
            <person name="Lage O.M."/>
            <person name="Pohl T."/>
            <person name="Merkel B.J."/>
            <person name="Hornburger P."/>
            <person name="Mueller R.-W."/>
            <person name="Bruemmer F."/>
            <person name="Labrenz M."/>
            <person name="Spormann A.M."/>
            <person name="Op den Camp H."/>
            <person name="Overmann J."/>
            <person name="Amann R."/>
            <person name="Jetten M.S.M."/>
            <person name="Mascher T."/>
            <person name="Medema M.H."/>
            <person name="Devos D.P."/>
            <person name="Kaster A.-K."/>
            <person name="Ovreas L."/>
            <person name="Rohde M."/>
            <person name="Galperin M.Y."/>
            <person name="Jogler C."/>
        </authorList>
    </citation>
    <scope>NUCLEOTIDE SEQUENCE [LARGE SCALE GENOMIC DNA]</scope>
    <source>
        <strain evidence="2 3">FF011L</strain>
    </source>
</reference>
<accession>A0A517M9F1</accession>
<dbReference type="Proteomes" id="UP000320672">
    <property type="component" value="Chromosome"/>
</dbReference>
<dbReference type="AlphaFoldDB" id="A0A517M9F1"/>
<feature type="signal peptide" evidence="1">
    <location>
        <begin position="1"/>
        <end position="20"/>
    </location>
</feature>
<protein>
    <recommendedName>
        <fullName evidence="4">Nickel uptake substrate-specific transmembrane region</fullName>
    </recommendedName>
</protein>
<dbReference type="InterPro" id="IPR008969">
    <property type="entry name" value="CarboxyPept-like_regulatory"/>
</dbReference>
<keyword evidence="3" id="KW-1185">Reference proteome</keyword>
<evidence type="ECO:0000313" key="3">
    <source>
        <dbReference type="Proteomes" id="UP000320672"/>
    </source>
</evidence>
<organism evidence="2 3">
    <name type="scientific">Roseimaritima multifibrata</name>
    <dbReference type="NCBI Taxonomy" id="1930274"/>
    <lineage>
        <taxon>Bacteria</taxon>
        <taxon>Pseudomonadati</taxon>
        <taxon>Planctomycetota</taxon>
        <taxon>Planctomycetia</taxon>
        <taxon>Pirellulales</taxon>
        <taxon>Pirellulaceae</taxon>
        <taxon>Roseimaritima</taxon>
    </lineage>
</organism>
<sequence precursor="true">MRFRSSILFALLLCCSTLCGQSPLATDITLTGKVWMANGEPAVGATILCDDYSPEPVRVLTDENGDFLLRVEGHWDTQISAASNDLRQQAALRISSADLRSVQNEPIRIQLRDARPIQLEIRKNGEPVAAARIGIQNRPLSLTKTDSDGNATAWVPADEKVDRIWVFHPQEGVAAWEPGQSDHQLQDGVPLQLSMHSANPHLIRMRDQFRDPVEGVTGMLPKT</sequence>
<feature type="chain" id="PRO_5021885976" description="Nickel uptake substrate-specific transmembrane region" evidence="1">
    <location>
        <begin position="21"/>
        <end position="223"/>
    </location>
</feature>
<keyword evidence="1" id="KW-0732">Signal</keyword>
<gene>
    <name evidence="2" type="ORF">FF011L_01810</name>
</gene>